<evidence type="ECO:0000256" key="8">
    <source>
        <dbReference type="ARBA" id="ARBA00023125"/>
    </source>
</evidence>
<evidence type="ECO:0000256" key="9">
    <source>
        <dbReference type="ARBA" id="ARBA00023163"/>
    </source>
</evidence>
<evidence type="ECO:0000256" key="14">
    <source>
        <dbReference type="SAM" id="MobiDB-lite"/>
    </source>
</evidence>
<evidence type="ECO:0000313" key="16">
    <source>
        <dbReference type="Ensembl" id="ENSFCTP00005029367.1"/>
    </source>
</evidence>
<dbReference type="PROSITE" id="PS00346">
    <property type="entry name" value="ETS_DOMAIN_2"/>
    <property type="match status" value="1"/>
</dbReference>
<dbReference type="PRINTS" id="PR00454">
    <property type="entry name" value="ETSDOMAIN"/>
</dbReference>
<protein>
    <recommendedName>
        <fullName evidence="11">ETS translocation variant 3</fullName>
    </recommendedName>
</protein>
<keyword evidence="3" id="KW-1017">Isopeptide bond</keyword>
<keyword evidence="4" id="KW-0597">Phosphoprotein</keyword>
<dbReference type="PANTHER" id="PTHR11849:SF30">
    <property type="entry name" value="ETS TRANSLOCATION VARIANT 3"/>
    <property type="match status" value="1"/>
</dbReference>
<keyword evidence="7" id="KW-0805">Transcription regulation</keyword>
<dbReference type="Ensembl" id="ENSFCTT00005041405.1">
    <property type="protein sequence ID" value="ENSFCTP00005029367.1"/>
    <property type="gene ID" value="ENSFCTG00005014428.1"/>
</dbReference>
<reference evidence="16" key="2">
    <citation type="submission" date="2025-08" db="UniProtKB">
        <authorList>
            <consortium name="Ensembl"/>
        </authorList>
    </citation>
    <scope>IDENTIFICATION</scope>
    <source>
        <strain evidence="16">breed Abyssinian</strain>
    </source>
</reference>
<evidence type="ECO:0000256" key="4">
    <source>
        <dbReference type="ARBA" id="ARBA00022553"/>
    </source>
</evidence>
<evidence type="ECO:0000256" key="10">
    <source>
        <dbReference type="ARBA" id="ARBA00023242"/>
    </source>
</evidence>
<keyword evidence="10 13" id="KW-0539">Nucleus</keyword>
<dbReference type="InterPro" id="IPR046328">
    <property type="entry name" value="ETS_fam"/>
</dbReference>
<dbReference type="PROSITE" id="PS50061">
    <property type="entry name" value="ETS_DOMAIN_3"/>
    <property type="match status" value="2"/>
</dbReference>
<feature type="compositionally biased region" description="Acidic residues" evidence="14">
    <location>
        <begin position="441"/>
        <end position="450"/>
    </location>
</feature>
<name>A0ABI7Y3L4_FELCA</name>
<evidence type="ECO:0000256" key="3">
    <source>
        <dbReference type="ARBA" id="ARBA00022499"/>
    </source>
</evidence>
<evidence type="ECO:0000259" key="15">
    <source>
        <dbReference type="PROSITE" id="PS50061"/>
    </source>
</evidence>
<evidence type="ECO:0000256" key="6">
    <source>
        <dbReference type="ARBA" id="ARBA00022990"/>
    </source>
</evidence>
<evidence type="ECO:0000256" key="2">
    <source>
        <dbReference type="ARBA" id="ARBA00022491"/>
    </source>
</evidence>
<keyword evidence="5" id="KW-0832">Ubl conjugation</keyword>
<reference evidence="16" key="3">
    <citation type="submission" date="2025-09" db="UniProtKB">
        <authorList>
            <consortium name="Ensembl"/>
        </authorList>
    </citation>
    <scope>IDENTIFICATION</scope>
    <source>
        <strain evidence="16">breed Abyssinian</strain>
    </source>
</reference>
<feature type="compositionally biased region" description="Basic and acidic residues" evidence="14">
    <location>
        <begin position="380"/>
        <end position="405"/>
    </location>
</feature>
<accession>A0ABI7Y3L4</accession>
<gene>
    <name evidence="16" type="primary">ETV3</name>
</gene>
<dbReference type="InterPro" id="IPR036390">
    <property type="entry name" value="WH_DNA-bd_sf"/>
</dbReference>
<keyword evidence="9" id="KW-0804">Transcription</keyword>
<dbReference type="Pfam" id="PF00178">
    <property type="entry name" value="Ets"/>
    <property type="match status" value="1"/>
</dbReference>
<evidence type="ECO:0000256" key="11">
    <source>
        <dbReference type="ARBA" id="ARBA00023822"/>
    </source>
</evidence>
<feature type="region of interest" description="Disordered" evidence="14">
    <location>
        <begin position="338"/>
        <end position="592"/>
    </location>
</feature>
<feature type="compositionally biased region" description="Basic and acidic residues" evidence="14">
    <location>
        <begin position="451"/>
        <end position="466"/>
    </location>
</feature>
<feature type="region of interest" description="Disordered" evidence="14">
    <location>
        <begin position="138"/>
        <end position="197"/>
    </location>
</feature>
<feature type="region of interest" description="Disordered" evidence="14">
    <location>
        <begin position="687"/>
        <end position="740"/>
    </location>
</feature>
<sequence>MKAGCSIVEKPEGGGGYQFPDWAYKTESSPGSRQIQLWHFILELLQKEEFRHVIAWQQGEYGEFVIKDPDEVARLWGRRKCKPQMNYDKLSRALRYYYNKRILHKTKGKRFTYKFNFNKLVMPNYPFINIRSSGVVPQSAPPVPTASSRFHFPPLDTHSPTGDVQPGRFSAGSLAASGQESGNGAERKAELPELDDGSAADWRRGVDLLSSRSAVGAGGIGHQKRKPDIMLPLFTRPGMYPDPHSPFAVSPLPGRGGVLNVPISPALSLTPTIFSYSPSPGLSPFAGSGCFSFNPEEMKHYLHSQACSVFNYHLSPRTFPRYPGLVVPPLQCQMHPEESAQFSIKLQPPPAGRKNRERVESSEESAPVPAPPVAPVPPRIKVEPASDKDPESLGQLAREEERSQEEGPVPGRTTEEEKGTLFARPAVPVWPSAPVGTPSEEPLEVAEDSEDRPGREPNAPEKKEDALMPPKLRLKRRWNDGPGARQPNPAVALHPGTAAEGRVPPRHRLAAGGVRRVCHQGPGRGGPPLGPQEVQTTDELRQAEPGPQVGRGGQRPERSGLKDGAVGAGSPAPPPPEAGGVPRGSPGSTAGGGAWPAQLCVLNLGIRRYYYNKRILHKTKGKRFTYKFNFSKLIVVNYPLWEVRAPPCPLLLGAPALFRPALLPMGMHGELLHSALLARWATVEQLAGQRTPRGPPEASEDKKGSGSSALRECSGRGGPRGLQVGPSWLSPWARGLRRGQ</sequence>
<evidence type="ECO:0000256" key="5">
    <source>
        <dbReference type="ARBA" id="ARBA00022843"/>
    </source>
</evidence>
<evidence type="ECO:0000256" key="13">
    <source>
        <dbReference type="RuleBase" id="RU004019"/>
    </source>
</evidence>
<keyword evidence="8 13" id="KW-0238">DNA-binding</keyword>
<feature type="compositionally biased region" description="Pro residues" evidence="14">
    <location>
        <begin position="368"/>
        <end position="378"/>
    </location>
</feature>
<dbReference type="Proteomes" id="UP000823872">
    <property type="component" value="Chromosome F1"/>
</dbReference>
<keyword evidence="2" id="KW-0678">Repressor</keyword>
<dbReference type="InterPro" id="IPR000418">
    <property type="entry name" value="Ets_dom"/>
</dbReference>
<dbReference type="Gene3D" id="1.10.10.10">
    <property type="entry name" value="Winged helix-like DNA-binding domain superfamily/Winged helix DNA-binding domain"/>
    <property type="match status" value="1"/>
</dbReference>
<dbReference type="PROSITE" id="PS00345">
    <property type="entry name" value="ETS_DOMAIN_1"/>
    <property type="match status" value="1"/>
</dbReference>
<comment type="subcellular location">
    <subcellularLocation>
        <location evidence="13">Nucleus</location>
    </subcellularLocation>
</comment>
<proteinExistence type="inferred from homology"/>
<comment type="similarity">
    <text evidence="1 13">Belongs to the ETS family.</text>
</comment>
<evidence type="ECO:0000256" key="12">
    <source>
        <dbReference type="ARBA" id="ARBA00025214"/>
    </source>
</evidence>
<dbReference type="GeneTree" id="ENSGT00940000160963"/>
<comment type="function">
    <text evidence="12">Transcriptional repressor that contribute to growth arrest during terminal macrophage differentiation by repressing target genes involved in Ras-dependent proliferation. Represses MMP1 promoter activity.</text>
</comment>
<reference evidence="16 17" key="1">
    <citation type="submission" date="2021-02" db="EMBL/GenBank/DDBJ databases">
        <title>Safari Cat Assemblies.</title>
        <authorList>
            <person name="Bredemeyer K.R."/>
            <person name="Murphy W.J."/>
        </authorList>
    </citation>
    <scope>NUCLEOTIDE SEQUENCE [LARGE SCALE GENOMIC DNA]</scope>
</reference>
<dbReference type="SMART" id="SM00413">
    <property type="entry name" value="ETS"/>
    <property type="match status" value="1"/>
</dbReference>
<evidence type="ECO:0000256" key="1">
    <source>
        <dbReference type="ARBA" id="ARBA00005562"/>
    </source>
</evidence>
<dbReference type="PANTHER" id="PTHR11849">
    <property type="entry name" value="ETS"/>
    <property type="match status" value="1"/>
</dbReference>
<feature type="domain" description="ETS" evidence="15">
    <location>
        <begin position="35"/>
        <end position="116"/>
    </location>
</feature>
<feature type="domain" description="ETS" evidence="15">
    <location>
        <begin position="608"/>
        <end position="629"/>
    </location>
</feature>
<evidence type="ECO:0000313" key="17">
    <source>
        <dbReference type="Proteomes" id="UP000823872"/>
    </source>
</evidence>
<organism evidence="16 17">
    <name type="scientific">Felis catus</name>
    <name type="common">Cat</name>
    <name type="synonym">Felis silvestris catus</name>
    <dbReference type="NCBI Taxonomy" id="9685"/>
    <lineage>
        <taxon>Eukaryota</taxon>
        <taxon>Metazoa</taxon>
        <taxon>Chordata</taxon>
        <taxon>Craniata</taxon>
        <taxon>Vertebrata</taxon>
        <taxon>Euteleostomi</taxon>
        <taxon>Mammalia</taxon>
        <taxon>Eutheria</taxon>
        <taxon>Laurasiatheria</taxon>
        <taxon>Carnivora</taxon>
        <taxon>Feliformia</taxon>
        <taxon>Felidae</taxon>
        <taxon>Felinae</taxon>
        <taxon>Felis</taxon>
    </lineage>
</organism>
<evidence type="ECO:0000256" key="7">
    <source>
        <dbReference type="ARBA" id="ARBA00023015"/>
    </source>
</evidence>
<keyword evidence="17" id="KW-1185">Reference proteome</keyword>
<dbReference type="InterPro" id="IPR036388">
    <property type="entry name" value="WH-like_DNA-bd_sf"/>
</dbReference>
<dbReference type="SUPFAM" id="SSF46785">
    <property type="entry name" value="Winged helix' DNA-binding domain"/>
    <property type="match status" value="2"/>
</dbReference>
<keyword evidence="6" id="KW-0007">Acetylation</keyword>